<keyword evidence="3" id="KW-1185">Reference proteome</keyword>
<proteinExistence type="predicted"/>
<organism evidence="2 3">
    <name type="scientific">Streptomyces phage Mildred21</name>
    <dbReference type="NCBI Taxonomy" id="2023959"/>
    <lineage>
        <taxon>Viruses</taxon>
        <taxon>Duplodnaviria</taxon>
        <taxon>Heunggongvirae</taxon>
        <taxon>Uroviricota</taxon>
        <taxon>Caudoviricetes</taxon>
        <taxon>Stanwilliamsviridae</taxon>
        <taxon>Boydwoodruffvirinae</taxon>
        <taxon>Samistivirus</taxon>
        <taxon>Samistivirus mildred21</taxon>
    </lineage>
</organism>
<reference evidence="2 3" key="1">
    <citation type="submission" date="2017-05" db="EMBL/GenBank/DDBJ databases">
        <authorList>
            <person name="Chapman J."/>
            <person name="Chang C."/>
            <person name="Suresh T."/>
            <person name="Shishido T.C."/>
            <person name="Bindert I."/>
            <person name="Shaffer C.D."/>
            <person name="Weston-Hafer K.A."/>
            <person name="Russell D.A."/>
            <person name="Pope W.H."/>
            <person name="Jacobs-Sera D."/>
            <person name="Hendrix R.W."/>
            <person name="Hatfull G.F."/>
        </authorList>
    </citation>
    <scope>NUCLEOTIDE SEQUENCE [LARGE SCALE GENOMIC DNA]</scope>
</reference>
<sequence length="174" mass="20236">MTDLYGRTLRGEPQDDDSWPEQDDTQLLIDALDRVLALEHVASVRWEQYTPSFNDGEPCKFSVHRVAVRLEGFEVPEDGFETSEDRWYDEDEEVFFDRYELYEFALNEDGSKNYDETVYEIQGIPTKDIADALKVFNDMLDSGAHYAWLMTSFGDPAEVTATFDTFDVERCEHE</sequence>
<name>A0A222YVW6_9CAUD</name>
<protein>
    <submittedName>
        <fullName evidence="2">Uncharacterized protein</fullName>
    </submittedName>
</protein>
<dbReference type="Proteomes" id="UP000223009">
    <property type="component" value="Segment"/>
</dbReference>
<evidence type="ECO:0000256" key="1">
    <source>
        <dbReference type="SAM" id="MobiDB-lite"/>
    </source>
</evidence>
<feature type="region of interest" description="Disordered" evidence="1">
    <location>
        <begin position="1"/>
        <end position="22"/>
    </location>
</feature>
<dbReference type="EMBL" id="MF155946">
    <property type="protein sequence ID" value="ASR75530.1"/>
    <property type="molecule type" value="Genomic_DNA"/>
</dbReference>
<accession>A0A222YVW6</accession>
<evidence type="ECO:0000313" key="2">
    <source>
        <dbReference type="EMBL" id="ASR75530.1"/>
    </source>
</evidence>
<gene>
    <name evidence="2" type="ORF">SEA_MILDRED21_135</name>
</gene>
<dbReference type="OrthoDB" id="17455at10239"/>
<evidence type="ECO:0000313" key="3">
    <source>
        <dbReference type="Proteomes" id="UP000223009"/>
    </source>
</evidence>